<organism evidence="2">
    <name type="scientific">Mucor ambiguus</name>
    <dbReference type="NCBI Taxonomy" id="91626"/>
    <lineage>
        <taxon>Eukaryota</taxon>
        <taxon>Fungi</taxon>
        <taxon>Fungi incertae sedis</taxon>
        <taxon>Mucoromycota</taxon>
        <taxon>Mucoromycotina</taxon>
        <taxon>Mucoromycetes</taxon>
        <taxon>Mucorales</taxon>
        <taxon>Mucorineae</taxon>
        <taxon>Mucoraceae</taxon>
        <taxon>Mucor</taxon>
    </lineage>
</organism>
<gene>
    <name evidence="2" type="ORF">MAM1_0375d10150</name>
</gene>
<evidence type="ECO:0000313" key="2">
    <source>
        <dbReference type="EMBL" id="GAN10606.1"/>
    </source>
</evidence>
<dbReference type="InterPro" id="IPR037274">
    <property type="entry name" value="Znf_CHY_sf"/>
</dbReference>
<dbReference type="AlphaFoldDB" id="A0A0C9MID5"/>
<evidence type="ECO:0000259" key="1">
    <source>
        <dbReference type="Pfam" id="PF12898"/>
    </source>
</evidence>
<protein>
    <recommendedName>
        <fullName evidence="1">Stc1 domain-containing protein</fullName>
    </recommendedName>
</protein>
<sequence length="122" mass="13689">MSDKRPAGAFNDIVKSIHSNKSAGANAKTNISKTLRCVFCEEATYAPPSINAKKKVISCKSCTATSTTQLTCMICSKKLPLNKFANNQRKNHERARCKKCIKKYQDEDVWSEDDIMDSDDDY</sequence>
<dbReference type="EMBL" id="DF836664">
    <property type="protein sequence ID" value="GAN10606.1"/>
    <property type="molecule type" value="Genomic_DNA"/>
</dbReference>
<dbReference type="InterPro" id="IPR024630">
    <property type="entry name" value="Stc1"/>
</dbReference>
<dbReference type="Pfam" id="PF12898">
    <property type="entry name" value="Stc1"/>
    <property type="match status" value="1"/>
</dbReference>
<dbReference type="GO" id="GO:0008270">
    <property type="term" value="F:zinc ion binding"/>
    <property type="evidence" value="ECO:0007669"/>
    <property type="project" value="InterPro"/>
</dbReference>
<reference evidence="2" key="1">
    <citation type="submission" date="2014-09" db="EMBL/GenBank/DDBJ databases">
        <title>Draft genome sequence of an oleaginous Mucoromycotina fungus Mucor ambiguus NBRC6742.</title>
        <authorList>
            <person name="Takeda I."/>
            <person name="Yamane N."/>
            <person name="Morita T."/>
            <person name="Tamano K."/>
            <person name="Machida M."/>
            <person name="Baker S."/>
            <person name="Koike H."/>
        </authorList>
    </citation>
    <scope>NUCLEOTIDE SEQUENCE</scope>
    <source>
        <strain evidence="2">NBRC 6742</strain>
    </source>
</reference>
<feature type="domain" description="Stc1" evidence="1">
    <location>
        <begin position="48"/>
        <end position="101"/>
    </location>
</feature>
<proteinExistence type="predicted"/>
<dbReference type="OrthoDB" id="3514033at2759"/>
<dbReference type="STRING" id="91626.A0A0C9MID5"/>
<accession>A0A0C9MID5</accession>
<name>A0A0C9MID5_9FUNG</name>
<keyword evidence="3" id="KW-1185">Reference proteome</keyword>
<dbReference type="SUPFAM" id="SSF161219">
    <property type="entry name" value="CHY zinc finger-like"/>
    <property type="match status" value="1"/>
</dbReference>
<evidence type="ECO:0000313" key="3">
    <source>
        <dbReference type="Proteomes" id="UP000053815"/>
    </source>
</evidence>
<dbReference type="Proteomes" id="UP000053815">
    <property type="component" value="Unassembled WGS sequence"/>
</dbReference>